<dbReference type="STRING" id="1884261.A0A5C3QCP8"/>
<dbReference type="InterPro" id="IPR003651">
    <property type="entry name" value="Endonuclease3_FeS-loop_motif"/>
</dbReference>
<evidence type="ECO:0000256" key="13">
    <source>
        <dbReference type="RuleBase" id="RU365096"/>
    </source>
</evidence>
<dbReference type="PANTHER" id="PTHR42944:SF1">
    <property type="entry name" value="ADENINE DNA GLYCOSYLASE"/>
    <property type="match status" value="1"/>
</dbReference>
<accession>A0A5C3QCP8</accession>
<dbReference type="GO" id="GO:0051539">
    <property type="term" value="F:4 iron, 4 sulfur cluster binding"/>
    <property type="evidence" value="ECO:0007669"/>
    <property type="project" value="UniProtKB-UniRule"/>
</dbReference>
<comment type="catalytic activity">
    <reaction evidence="1 13">
        <text>Hydrolyzes free adenine bases from 7,8-dihydro-8-oxoguanine:adenine mismatched double-stranded DNA, leaving an apurinic site.</text>
        <dbReference type="EC" id="3.2.2.31"/>
    </reaction>
</comment>
<comment type="function">
    <text evidence="13">Adenine glycosylase active on G-A mispairs.</text>
</comment>
<keyword evidence="12 13" id="KW-0326">Glycosidase</keyword>
<feature type="compositionally biased region" description="Basic residues" evidence="14">
    <location>
        <begin position="524"/>
        <end position="534"/>
    </location>
</feature>
<dbReference type="SUPFAM" id="SSF48150">
    <property type="entry name" value="DNA-glycosylase"/>
    <property type="match status" value="1"/>
</dbReference>
<dbReference type="EC" id="3.2.2.31" evidence="3 13"/>
<proteinExistence type="inferred from homology"/>
<dbReference type="Gene3D" id="1.10.340.30">
    <property type="entry name" value="Hypothetical protein, domain 2"/>
    <property type="match status" value="1"/>
</dbReference>
<feature type="region of interest" description="Disordered" evidence="14">
    <location>
        <begin position="503"/>
        <end position="541"/>
    </location>
</feature>
<feature type="region of interest" description="Disordered" evidence="14">
    <location>
        <begin position="1"/>
        <end position="77"/>
    </location>
</feature>
<evidence type="ECO:0000256" key="8">
    <source>
        <dbReference type="ARBA" id="ARBA00022801"/>
    </source>
</evidence>
<dbReference type="GO" id="GO:0006298">
    <property type="term" value="P:mismatch repair"/>
    <property type="evidence" value="ECO:0007669"/>
    <property type="project" value="TreeGrafter"/>
</dbReference>
<dbReference type="InterPro" id="IPR015797">
    <property type="entry name" value="NUDIX_hydrolase-like_dom_sf"/>
</dbReference>
<evidence type="ECO:0000256" key="1">
    <source>
        <dbReference type="ARBA" id="ARBA00000843"/>
    </source>
</evidence>
<dbReference type="Gene3D" id="3.90.79.10">
    <property type="entry name" value="Nucleoside Triphosphate Pyrophosphohydrolase"/>
    <property type="match status" value="1"/>
</dbReference>
<comment type="similarity">
    <text evidence="2 13">Belongs to the Nth/MutY family.</text>
</comment>
<dbReference type="InterPro" id="IPR029119">
    <property type="entry name" value="MutY_C"/>
</dbReference>
<feature type="compositionally biased region" description="Basic residues" evidence="14">
    <location>
        <begin position="1"/>
        <end position="14"/>
    </location>
</feature>
<dbReference type="InterPro" id="IPR023170">
    <property type="entry name" value="HhH_base_excis_C"/>
</dbReference>
<feature type="compositionally biased region" description="Acidic residues" evidence="14">
    <location>
        <begin position="294"/>
        <end position="303"/>
    </location>
</feature>
<keyword evidence="11" id="KW-0234">DNA repair</keyword>
<evidence type="ECO:0000256" key="6">
    <source>
        <dbReference type="ARBA" id="ARBA00022723"/>
    </source>
</evidence>
<dbReference type="AlphaFoldDB" id="A0A5C3QCP8"/>
<dbReference type="CDD" id="cd00056">
    <property type="entry name" value="ENDO3c"/>
    <property type="match status" value="1"/>
</dbReference>
<evidence type="ECO:0000256" key="9">
    <source>
        <dbReference type="ARBA" id="ARBA00023004"/>
    </source>
</evidence>
<dbReference type="GO" id="GO:0034039">
    <property type="term" value="F:8-oxo-7,8-dihydroguanine DNA N-glycosylase activity"/>
    <property type="evidence" value="ECO:0007669"/>
    <property type="project" value="TreeGrafter"/>
</dbReference>
<reference evidence="16 17" key="1">
    <citation type="journal article" date="2019" name="Nat. Ecol. Evol.">
        <title>Megaphylogeny resolves global patterns of mushroom evolution.</title>
        <authorList>
            <person name="Varga T."/>
            <person name="Krizsan K."/>
            <person name="Foldi C."/>
            <person name="Dima B."/>
            <person name="Sanchez-Garcia M."/>
            <person name="Sanchez-Ramirez S."/>
            <person name="Szollosi G.J."/>
            <person name="Szarkandi J.G."/>
            <person name="Papp V."/>
            <person name="Albert L."/>
            <person name="Andreopoulos W."/>
            <person name="Angelini C."/>
            <person name="Antonin V."/>
            <person name="Barry K.W."/>
            <person name="Bougher N.L."/>
            <person name="Buchanan P."/>
            <person name="Buyck B."/>
            <person name="Bense V."/>
            <person name="Catcheside P."/>
            <person name="Chovatia M."/>
            <person name="Cooper J."/>
            <person name="Damon W."/>
            <person name="Desjardin D."/>
            <person name="Finy P."/>
            <person name="Geml J."/>
            <person name="Haridas S."/>
            <person name="Hughes K."/>
            <person name="Justo A."/>
            <person name="Karasinski D."/>
            <person name="Kautmanova I."/>
            <person name="Kiss B."/>
            <person name="Kocsube S."/>
            <person name="Kotiranta H."/>
            <person name="LaButti K.M."/>
            <person name="Lechner B.E."/>
            <person name="Liimatainen K."/>
            <person name="Lipzen A."/>
            <person name="Lukacs Z."/>
            <person name="Mihaltcheva S."/>
            <person name="Morgado L.N."/>
            <person name="Niskanen T."/>
            <person name="Noordeloos M.E."/>
            <person name="Ohm R.A."/>
            <person name="Ortiz-Santana B."/>
            <person name="Ovrebo C."/>
            <person name="Racz N."/>
            <person name="Riley R."/>
            <person name="Savchenko A."/>
            <person name="Shiryaev A."/>
            <person name="Soop K."/>
            <person name="Spirin V."/>
            <person name="Szebenyi C."/>
            <person name="Tomsovsky M."/>
            <person name="Tulloss R.E."/>
            <person name="Uehling J."/>
            <person name="Grigoriev I.V."/>
            <person name="Vagvolgyi C."/>
            <person name="Papp T."/>
            <person name="Martin F.M."/>
            <person name="Miettinen O."/>
            <person name="Hibbett D.S."/>
            <person name="Nagy L.G."/>
        </authorList>
    </citation>
    <scope>NUCLEOTIDE SEQUENCE [LARGE SCALE GENOMIC DNA]</scope>
    <source>
        <strain evidence="16 17">CBS 309.79</strain>
    </source>
</reference>
<dbReference type="FunFam" id="1.10.340.30:FF:000002">
    <property type="entry name" value="Adenine DNA glycosylase"/>
    <property type="match status" value="1"/>
</dbReference>
<evidence type="ECO:0000256" key="10">
    <source>
        <dbReference type="ARBA" id="ARBA00023014"/>
    </source>
</evidence>
<dbReference type="InterPro" id="IPR011257">
    <property type="entry name" value="DNA_glycosylase"/>
</dbReference>
<evidence type="ECO:0000256" key="2">
    <source>
        <dbReference type="ARBA" id="ARBA00008343"/>
    </source>
</evidence>
<keyword evidence="7 13" id="KW-0227">DNA damage</keyword>
<dbReference type="GO" id="GO:0006285">
    <property type="term" value="P:base-excision repair, AP site formation"/>
    <property type="evidence" value="ECO:0007669"/>
    <property type="project" value="UniProtKB-ARBA"/>
</dbReference>
<name>A0A5C3QCP8_9AGAR</name>
<dbReference type="Pfam" id="PF14815">
    <property type="entry name" value="NUDIX_4"/>
    <property type="match status" value="1"/>
</dbReference>
<sequence length="581" mass="63616">MKRKAATTSRRKKRVSDDEYSDDEDDVVYSSPTSSDNDDLFLPPKASTRKKSSSTRPLKKRQLSSSTPNPPATEGMILWSHPTSTHIVPKAHRPAIRRALIDWFEGVRDKRGMPWRKRYDAGLSAEGKSQRAYEVWVSEIMLQQTQVATVIPYYNRWMSKFPTIRDLASASIDEVNALWKGLGYYSRASRLLLGSQKVLSSPSRLLPTTAKSMEAEIPGIGRYSAGAICSIAYAEPVPVLDGNVNRLMSRFLALHAQPKAKATLDVLWAGAGAMVDISDTDAVIDLTNTDPVIDVDADTDPVDADTPSENRDLPNPGDINQALIELGSTVCKPTDPQCSICPLRPWCAAYNQSHSSSADSTSEFGTQLIDRDIEDLCTLCAPLPVWSPTSFPMKAERKKAREETDLVCVIEYASPAGDRWFLLSRRPATGLLAGLYEFPTLPDIDSSASPRGLEQRAGETVSSFIESTTIAKVKPMGTVPHVFSHIKKEYRVVWVVLGGGEKGDAPPPIRAGPRSTSASTSTLKVKKAKTKKSTKSSEPEVTNLDKIDATWVPFAEIPNANIGTGMGKVWSLVCAMWGEES</sequence>
<dbReference type="OrthoDB" id="10248838at2759"/>
<dbReference type="CDD" id="cd03431">
    <property type="entry name" value="NUDIX_DNA_Glycosylase_C-MutY"/>
    <property type="match status" value="1"/>
</dbReference>
<dbReference type="InterPro" id="IPR003265">
    <property type="entry name" value="HhH-GPD_domain"/>
</dbReference>
<evidence type="ECO:0000313" key="17">
    <source>
        <dbReference type="Proteomes" id="UP000305067"/>
    </source>
</evidence>
<evidence type="ECO:0000256" key="11">
    <source>
        <dbReference type="ARBA" id="ARBA00023204"/>
    </source>
</evidence>
<dbReference type="PANTHER" id="PTHR42944">
    <property type="entry name" value="ADENINE DNA GLYCOSYLASE"/>
    <property type="match status" value="1"/>
</dbReference>
<keyword evidence="17" id="KW-1185">Reference proteome</keyword>
<dbReference type="SUPFAM" id="SSF55811">
    <property type="entry name" value="Nudix"/>
    <property type="match status" value="1"/>
</dbReference>
<feature type="compositionally biased region" description="Basic residues" evidence="14">
    <location>
        <begin position="47"/>
        <end position="62"/>
    </location>
</feature>
<dbReference type="SMART" id="SM00478">
    <property type="entry name" value="ENDO3c"/>
    <property type="match status" value="1"/>
</dbReference>
<evidence type="ECO:0000256" key="12">
    <source>
        <dbReference type="ARBA" id="ARBA00023295"/>
    </source>
</evidence>
<evidence type="ECO:0000256" key="4">
    <source>
        <dbReference type="ARBA" id="ARBA00022023"/>
    </source>
</evidence>
<dbReference type="Proteomes" id="UP000305067">
    <property type="component" value="Unassembled WGS sequence"/>
</dbReference>
<keyword evidence="8" id="KW-0378">Hydrolase</keyword>
<dbReference type="Pfam" id="PF00730">
    <property type="entry name" value="HhH-GPD"/>
    <property type="match status" value="1"/>
</dbReference>
<keyword evidence="6" id="KW-0479">Metal-binding</keyword>
<keyword evidence="9 13" id="KW-0408">Iron</keyword>
<evidence type="ECO:0000313" key="16">
    <source>
        <dbReference type="EMBL" id="TFK97938.1"/>
    </source>
</evidence>
<dbReference type="GO" id="GO:0000701">
    <property type="term" value="F:purine-specific mismatch base pair DNA N-glycosylase activity"/>
    <property type="evidence" value="ECO:0007669"/>
    <property type="project" value="UniProtKB-EC"/>
</dbReference>
<dbReference type="GO" id="GO:0035485">
    <property type="term" value="F:adenine/guanine mispair binding"/>
    <property type="evidence" value="ECO:0007669"/>
    <property type="project" value="TreeGrafter"/>
</dbReference>
<dbReference type="GO" id="GO:0005634">
    <property type="term" value="C:nucleus"/>
    <property type="evidence" value="ECO:0007669"/>
    <property type="project" value="TreeGrafter"/>
</dbReference>
<gene>
    <name evidence="16" type="ORF">BDV98DRAFT_553430</name>
</gene>
<dbReference type="Gene3D" id="1.10.1670.10">
    <property type="entry name" value="Helix-hairpin-Helix base-excision DNA repair enzymes (C-terminal)"/>
    <property type="match status" value="1"/>
</dbReference>
<keyword evidence="10" id="KW-0411">Iron-sulfur</keyword>
<dbReference type="GO" id="GO:0032357">
    <property type="term" value="F:oxidized purine DNA binding"/>
    <property type="evidence" value="ECO:0007669"/>
    <property type="project" value="TreeGrafter"/>
</dbReference>
<dbReference type="SMART" id="SM00525">
    <property type="entry name" value="FES"/>
    <property type="match status" value="1"/>
</dbReference>
<evidence type="ECO:0000256" key="14">
    <source>
        <dbReference type="SAM" id="MobiDB-lite"/>
    </source>
</evidence>
<evidence type="ECO:0000256" key="3">
    <source>
        <dbReference type="ARBA" id="ARBA00012045"/>
    </source>
</evidence>
<comment type="cofactor">
    <cofactor evidence="13">
        <name>[4Fe-4S] cluster</name>
        <dbReference type="ChEBI" id="CHEBI:49883"/>
    </cofactor>
    <text evidence="13">Binds 1 [4Fe-4S] cluster.</text>
</comment>
<evidence type="ECO:0000259" key="15">
    <source>
        <dbReference type="SMART" id="SM00478"/>
    </source>
</evidence>
<dbReference type="EMBL" id="ML178843">
    <property type="protein sequence ID" value="TFK97938.1"/>
    <property type="molecule type" value="Genomic_DNA"/>
</dbReference>
<evidence type="ECO:0000256" key="7">
    <source>
        <dbReference type="ARBA" id="ARBA00022763"/>
    </source>
</evidence>
<dbReference type="GO" id="GO:0046872">
    <property type="term" value="F:metal ion binding"/>
    <property type="evidence" value="ECO:0007669"/>
    <property type="project" value="UniProtKB-UniRule"/>
</dbReference>
<dbReference type="InterPro" id="IPR044298">
    <property type="entry name" value="MIG/MutY"/>
</dbReference>
<keyword evidence="5" id="KW-0004">4Fe-4S</keyword>
<evidence type="ECO:0000256" key="5">
    <source>
        <dbReference type="ARBA" id="ARBA00022485"/>
    </source>
</evidence>
<protein>
    <recommendedName>
        <fullName evidence="4 13">Adenine DNA glycosylase</fullName>
        <ecNumber evidence="3 13">3.2.2.31</ecNumber>
    </recommendedName>
</protein>
<organism evidence="16 17">
    <name type="scientific">Pterulicium gracile</name>
    <dbReference type="NCBI Taxonomy" id="1884261"/>
    <lineage>
        <taxon>Eukaryota</taxon>
        <taxon>Fungi</taxon>
        <taxon>Dikarya</taxon>
        <taxon>Basidiomycota</taxon>
        <taxon>Agaricomycotina</taxon>
        <taxon>Agaricomycetes</taxon>
        <taxon>Agaricomycetidae</taxon>
        <taxon>Agaricales</taxon>
        <taxon>Pleurotineae</taxon>
        <taxon>Pterulaceae</taxon>
        <taxon>Pterulicium</taxon>
    </lineage>
</organism>
<feature type="region of interest" description="Disordered" evidence="14">
    <location>
        <begin position="294"/>
        <end position="317"/>
    </location>
</feature>
<feature type="compositionally biased region" description="Acidic residues" evidence="14">
    <location>
        <begin position="18"/>
        <end position="27"/>
    </location>
</feature>
<feature type="domain" description="HhH-GPD" evidence="15">
    <location>
        <begin position="141"/>
        <end position="280"/>
    </location>
</feature>